<name>A0AAJ5ZFW1_AERCA</name>
<proteinExistence type="predicted"/>
<evidence type="ECO:0000313" key="1">
    <source>
        <dbReference type="EMBL" id="WFF99528.1"/>
    </source>
</evidence>
<organism evidence="1 2">
    <name type="scientific">Aeromonas caviae</name>
    <name type="common">Aeromonas punctata</name>
    <dbReference type="NCBI Taxonomy" id="648"/>
    <lineage>
        <taxon>Bacteria</taxon>
        <taxon>Pseudomonadati</taxon>
        <taxon>Pseudomonadota</taxon>
        <taxon>Gammaproteobacteria</taxon>
        <taxon>Aeromonadales</taxon>
        <taxon>Aeromonadaceae</taxon>
        <taxon>Aeromonas</taxon>
    </lineage>
</organism>
<dbReference type="EMBL" id="CP120942">
    <property type="protein sequence ID" value="WFF99528.1"/>
    <property type="molecule type" value="Genomic_DNA"/>
</dbReference>
<dbReference type="AlphaFoldDB" id="A0AAJ5ZFW1"/>
<sequence>MGEVVRLAAPVAAPVSRGCNVADNRRSGFVLLYKSLKEAPFYRDPVRKALWLHLLLEAAHERCEVTFNGNRLLLQRGQIVGSARSLGEACGISEDSARRSLEAFEQEGMISRTSKQDTRGYTLVTLLNYDPYQRGVSEHIGAELVAELQPASGQGIEGVSQSDGAELGAEYHAEDLNKINNKTNKDLKDSSSQLADATFDQVGEDPAALEVADPEPKSKTRVIPEAAIQTPNGKAWGTSDDLMTAKWMFRRVQLITPTALEPNWAQWSNVIRLMRELDQRSHRDICELYDWVSRDAFWCTNILAPQKLRQQWDRLQAKRGNPSAGHQRPLSNLAQAQQQAQALRAAGVDYDDNTPL</sequence>
<protein>
    <recommendedName>
        <fullName evidence="3">Replication protein</fullName>
    </recommendedName>
</protein>
<evidence type="ECO:0000313" key="2">
    <source>
        <dbReference type="Proteomes" id="UP001218423"/>
    </source>
</evidence>
<gene>
    <name evidence="1" type="ORF">P5S46_08135</name>
</gene>
<reference evidence="1" key="1">
    <citation type="submission" date="2023-03" db="EMBL/GenBank/DDBJ databases">
        <title>Aeromonas caviae strain AC1520.</title>
        <authorList>
            <person name="Xie T."/>
            <person name="Zhang Q."/>
            <person name="Deng J."/>
            <person name="Li X."/>
        </authorList>
    </citation>
    <scope>NUCLEOTIDE SEQUENCE</scope>
    <source>
        <strain evidence="1">AC1520</strain>
    </source>
</reference>
<accession>A0AAJ5ZFW1</accession>
<dbReference type="Proteomes" id="UP001218423">
    <property type="component" value="Chromosome"/>
</dbReference>
<dbReference type="RefSeq" id="WP_277856911.1">
    <property type="nucleotide sequence ID" value="NZ_CP120942.1"/>
</dbReference>
<evidence type="ECO:0008006" key="3">
    <source>
        <dbReference type="Google" id="ProtNLM"/>
    </source>
</evidence>